<keyword evidence="3" id="KW-1185">Reference proteome</keyword>
<accession>A0A0M3K697</accession>
<dbReference type="Proteomes" id="UP000267096">
    <property type="component" value="Unassembled WGS sequence"/>
</dbReference>
<dbReference type="EMBL" id="UYRR01032644">
    <property type="protein sequence ID" value="VDK56305.1"/>
    <property type="molecule type" value="Genomic_DNA"/>
</dbReference>
<feature type="domain" description="PKD/REJ-like" evidence="1">
    <location>
        <begin position="306"/>
        <end position="703"/>
    </location>
</feature>
<reference evidence="4" key="1">
    <citation type="submission" date="2017-02" db="UniProtKB">
        <authorList>
            <consortium name="WormBaseParasite"/>
        </authorList>
    </citation>
    <scope>IDENTIFICATION</scope>
</reference>
<gene>
    <name evidence="2" type="ORF">ASIM_LOCUS15895</name>
</gene>
<dbReference type="OrthoDB" id="5797397at2759"/>
<evidence type="ECO:0000313" key="3">
    <source>
        <dbReference type="Proteomes" id="UP000267096"/>
    </source>
</evidence>
<dbReference type="AlphaFoldDB" id="A0A0M3K697"/>
<evidence type="ECO:0000313" key="4">
    <source>
        <dbReference type="WBParaSite" id="ASIM_0001648801-mRNA-1"/>
    </source>
</evidence>
<proteinExistence type="predicted"/>
<name>A0A0M3K697_ANISI</name>
<sequence>MEIDQVQPAVLDLNIAGQLLLVTLRNPENKSIESIKCWLKNNHKIKLTLQQANESELLLKVDPKFIMRDQFTIGCSINDTVGPTCNAHGNVITISLGREAVVTSKECLDVRVDLFSVGGRRLNSSHDQNHKSWSSQNRESVLIADPLKPVSPVVHIQSSGVALACDRYVSLSVISLSGVGGRAVSFKWITPDYLDPELIELLNATNARIVQIPRDWITTNFTVVCEVCNFVERCSRSNSLLVSRSNNSRHLSVQVDGIPERPVSSVSLRLKASIHYRRCDRLEQGSLHDFSYIWRVNGAIKCKEYFCQIAQFTFSPNQQISMQVSVSGNLLDGFNSTMSATSKYSFTVEEEPLNIVIDSSDRCAPNDQSIVIDASRSRNPNSVTGYVQHHWSCLNISNNSSACSISAIWDISWTDSILRIPAFALYPSLYRFVDNVTSDHLVAFATSVVEVMAAPVPSITLSTLSSQRPNIDQFVRFIAVVQSKSRPLHFLWRMQANESCSFVDLSETFPDAVGELNGPVANGDIPVMITFTIPPANRQVYSTWTGLAPGALYCLIFEASNPAGQSFSEILFHTNEPPAVGVLNVVPSQGIIALKTAVTFSIGDGWTDVTEDLPLSYSFGLRRIHADSEYFDIWEGSSTQTSTTAYFAYGYKGLVKVCDRHKACSMTETNSFVVKHPKDTPVASSRLIDLLETDILSGDIYGALTKLSAVYWERCNSAIAETYSDDIVMMIIDIFDNYSDATGFWEQLTWALSMGSKLSERVVERLFRYMELARLKYGFSMVQYRNKRQTDDEMSEPKLLTEEEASQLMYPFDSLVAANQNVIGMYLQNILDILSSFCRQVDPSRIMKAQAPDSAVFEI</sequence>
<dbReference type="InterPro" id="IPR002859">
    <property type="entry name" value="PKD/REJ-like"/>
</dbReference>
<evidence type="ECO:0000259" key="1">
    <source>
        <dbReference type="Pfam" id="PF02010"/>
    </source>
</evidence>
<reference evidence="2 3" key="2">
    <citation type="submission" date="2018-11" db="EMBL/GenBank/DDBJ databases">
        <authorList>
            <consortium name="Pathogen Informatics"/>
        </authorList>
    </citation>
    <scope>NUCLEOTIDE SEQUENCE [LARGE SCALE GENOMIC DNA]</scope>
</reference>
<dbReference type="Pfam" id="PF02010">
    <property type="entry name" value="REJ"/>
    <property type="match status" value="1"/>
</dbReference>
<dbReference type="WBParaSite" id="ASIM_0001648801-mRNA-1">
    <property type="protein sequence ID" value="ASIM_0001648801-mRNA-1"/>
    <property type="gene ID" value="ASIM_0001648801"/>
</dbReference>
<evidence type="ECO:0000313" key="2">
    <source>
        <dbReference type="EMBL" id="VDK56305.1"/>
    </source>
</evidence>
<protein>
    <submittedName>
        <fullName evidence="4">REJ domain-containing protein</fullName>
    </submittedName>
</protein>
<organism evidence="4">
    <name type="scientific">Anisakis simplex</name>
    <name type="common">Herring worm</name>
    <dbReference type="NCBI Taxonomy" id="6269"/>
    <lineage>
        <taxon>Eukaryota</taxon>
        <taxon>Metazoa</taxon>
        <taxon>Ecdysozoa</taxon>
        <taxon>Nematoda</taxon>
        <taxon>Chromadorea</taxon>
        <taxon>Rhabditida</taxon>
        <taxon>Spirurina</taxon>
        <taxon>Ascaridomorpha</taxon>
        <taxon>Ascaridoidea</taxon>
        <taxon>Anisakidae</taxon>
        <taxon>Anisakis</taxon>
        <taxon>Anisakis simplex complex</taxon>
    </lineage>
</organism>